<dbReference type="SUPFAM" id="SSF88697">
    <property type="entry name" value="PUA domain-like"/>
    <property type="match status" value="1"/>
</dbReference>
<organism evidence="10 11">
    <name type="scientific">Polyangium spumosum</name>
    <dbReference type="NCBI Taxonomy" id="889282"/>
    <lineage>
        <taxon>Bacteria</taxon>
        <taxon>Pseudomonadati</taxon>
        <taxon>Myxococcota</taxon>
        <taxon>Polyangia</taxon>
        <taxon>Polyangiales</taxon>
        <taxon>Polyangiaceae</taxon>
        <taxon>Polyangium</taxon>
    </lineage>
</organism>
<dbReference type="InterPro" id="IPR024951">
    <property type="entry name" value="Sulfurylase_cat_dom"/>
</dbReference>
<dbReference type="Gene3D" id="3.40.50.300">
    <property type="entry name" value="P-loop containing nucleotide triphosphate hydrolases"/>
    <property type="match status" value="1"/>
</dbReference>
<dbReference type="NCBIfam" id="NF003013">
    <property type="entry name" value="PRK03846.1"/>
    <property type="match status" value="1"/>
</dbReference>
<evidence type="ECO:0000256" key="2">
    <source>
        <dbReference type="ARBA" id="ARBA00012121"/>
    </source>
</evidence>
<dbReference type="GO" id="GO:0019379">
    <property type="term" value="P:sulfate assimilation, phosphoadenylyl sulfate reduction by phosphoadenylyl-sulfate reductase (thioredoxin)"/>
    <property type="evidence" value="ECO:0007669"/>
    <property type="project" value="TreeGrafter"/>
</dbReference>
<keyword evidence="5 6" id="KW-0067">ATP-binding</keyword>
<comment type="similarity">
    <text evidence="6">Belongs to the APS kinase family.</text>
</comment>
<evidence type="ECO:0000256" key="4">
    <source>
        <dbReference type="ARBA" id="ARBA00022741"/>
    </source>
</evidence>
<dbReference type="InterPro" id="IPR059117">
    <property type="entry name" value="APS_kinase_dom"/>
</dbReference>
<feature type="binding site" evidence="6">
    <location>
        <begin position="11"/>
        <end position="18"/>
    </location>
    <ligand>
        <name>ATP</name>
        <dbReference type="ChEBI" id="CHEBI:30616"/>
    </ligand>
</feature>
<sequence length="563" mass="60966">MGSGFVVWFTGLSGAGKSTLGAMLAAELRARGLHVEVLDGDEVRTHLSKGLGFSREDRDTNVRRIGFVAKLVARSGACAITGAISPFRAIRDEQRAQIERFVEVYCAATIDALAERDPKGLYRKALAGEIKGFSGIDDPYEPPVSPEVTVYTDRETKEESLAKILGKLEELGHVRAGGRAQQPSTLLVRPHGGELVLRAVAPALREALAEHARVLPVIELDAEAEIDVEHFAKGTYSPLKGFLGEKDFLRVVREMRLENGLPWPLPITLPVSEEAAGALRIGAEAALRTRDGRLVAVIEVNDLYRPTRGLVGPLGEVDPDLARHEARGPVLVGGEVHVFERRARPHGLPIYDPATTRAMLATRGFVTVAGTRTRSLPRRAEEHLAKVALEITGGLWFQILETFEGERETEAVGLPSRLRCHEVLVERYFPVERVVLSAGLATWSGGGRRAVLDAIVCQNHGCSHAILVGSTYVGGVGGAERAFRVYAPGELGVVPLCFEDAFYSTRTNSMATPRSAPGDTSTWITATEAEILDMITRGEATPPPELLRPEVAHVLLAGPRSRP</sequence>
<comment type="caution">
    <text evidence="10">The sequence shown here is derived from an EMBL/GenBank/DDBJ whole genome shotgun (WGS) entry which is preliminary data.</text>
</comment>
<name>A0A6N7QB74_9BACT</name>
<evidence type="ECO:0000259" key="9">
    <source>
        <dbReference type="Pfam" id="PF14306"/>
    </source>
</evidence>
<dbReference type="SUPFAM" id="SSF52374">
    <property type="entry name" value="Nucleotidylyl transferase"/>
    <property type="match status" value="1"/>
</dbReference>
<dbReference type="InterPro" id="IPR002891">
    <property type="entry name" value="APS"/>
</dbReference>
<comment type="pathway">
    <text evidence="6">Sulfur metabolism; hydrogen sulfide biosynthesis; sulfite from sulfate: step 2/3.</text>
</comment>
<dbReference type="GO" id="GO:0005524">
    <property type="term" value="F:ATP binding"/>
    <property type="evidence" value="ECO:0007669"/>
    <property type="project" value="UniProtKB-UniRule"/>
</dbReference>
<dbReference type="Proteomes" id="UP000440224">
    <property type="component" value="Unassembled WGS sequence"/>
</dbReference>
<gene>
    <name evidence="6 10" type="primary">cysC</name>
    <name evidence="10" type="ORF">GF068_40260</name>
</gene>
<protein>
    <recommendedName>
        <fullName evidence="2 6">Adenylyl-sulfate kinase</fullName>
        <ecNumber evidence="2 6">2.7.1.25</ecNumber>
    </recommendedName>
    <alternativeName>
        <fullName evidence="6">APS kinase</fullName>
    </alternativeName>
    <alternativeName>
        <fullName evidence="6">ATP adenosine-5'-phosphosulfate 3'-phosphotransferase</fullName>
    </alternativeName>
    <alternativeName>
        <fullName evidence="6">Adenosine-5'-phosphosulfate kinase</fullName>
    </alternativeName>
</protein>
<keyword evidence="6" id="KW-0597">Phosphoprotein</keyword>
<feature type="domain" description="APS kinase" evidence="7">
    <location>
        <begin position="4"/>
        <end position="150"/>
    </location>
</feature>
<dbReference type="NCBIfam" id="TIGR00455">
    <property type="entry name" value="apsK"/>
    <property type="match status" value="1"/>
</dbReference>
<evidence type="ECO:0000256" key="1">
    <source>
        <dbReference type="ARBA" id="ARBA00001823"/>
    </source>
</evidence>
<dbReference type="GO" id="GO:0004020">
    <property type="term" value="F:adenylylsulfate kinase activity"/>
    <property type="evidence" value="ECO:0007669"/>
    <property type="project" value="UniProtKB-UniRule"/>
</dbReference>
<dbReference type="PANTHER" id="PTHR42700:SF1">
    <property type="entry name" value="SULFATE ADENYLYLTRANSFERASE"/>
    <property type="match status" value="1"/>
</dbReference>
<dbReference type="CDD" id="cd02027">
    <property type="entry name" value="APSK"/>
    <property type="match status" value="1"/>
</dbReference>
<dbReference type="PANTHER" id="PTHR42700">
    <property type="entry name" value="SULFATE ADENYLYLTRANSFERASE"/>
    <property type="match status" value="1"/>
</dbReference>
<dbReference type="HAMAP" id="MF_00065">
    <property type="entry name" value="Adenylyl_sulf_kinase"/>
    <property type="match status" value="1"/>
</dbReference>
<feature type="domain" description="Sulphate adenylyltransferase catalytic" evidence="8">
    <location>
        <begin position="352"/>
        <end position="556"/>
    </location>
</feature>
<dbReference type="InterPro" id="IPR027417">
    <property type="entry name" value="P-loop_NTPase"/>
</dbReference>
<dbReference type="GO" id="GO:0005737">
    <property type="term" value="C:cytoplasm"/>
    <property type="evidence" value="ECO:0007669"/>
    <property type="project" value="TreeGrafter"/>
</dbReference>
<keyword evidence="11" id="KW-1185">Reference proteome</keyword>
<dbReference type="UniPathway" id="UPA00140">
    <property type="reaction ID" value="UER00205"/>
</dbReference>
<proteinExistence type="inferred from homology"/>
<dbReference type="OrthoDB" id="9804504at2"/>
<feature type="active site" description="Phosphoserine intermediate" evidence="6">
    <location>
        <position position="85"/>
    </location>
</feature>
<evidence type="ECO:0000259" key="7">
    <source>
        <dbReference type="Pfam" id="PF01583"/>
    </source>
</evidence>
<keyword evidence="4 6" id="KW-0547">Nucleotide-binding</keyword>
<dbReference type="NCBIfam" id="NF002059">
    <property type="entry name" value="PRK00889.1"/>
    <property type="match status" value="1"/>
</dbReference>
<dbReference type="EC" id="2.7.1.25" evidence="2 6"/>
<dbReference type="InterPro" id="IPR050512">
    <property type="entry name" value="Sulf_AdTrans/APS_kinase"/>
</dbReference>
<dbReference type="RefSeq" id="WP_153824874.1">
    <property type="nucleotide sequence ID" value="NZ_WJIE01000025.1"/>
</dbReference>
<dbReference type="EMBL" id="WJIE01000025">
    <property type="protein sequence ID" value="MRG98101.1"/>
    <property type="molecule type" value="Genomic_DNA"/>
</dbReference>
<keyword evidence="6 10" id="KW-0418">Kinase</keyword>
<dbReference type="GO" id="GO:0004781">
    <property type="term" value="F:sulfate adenylyltransferase (ATP) activity"/>
    <property type="evidence" value="ECO:0007669"/>
    <property type="project" value="InterPro"/>
</dbReference>
<dbReference type="GO" id="GO:0010134">
    <property type="term" value="P:sulfate assimilation via adenylyl sulfate reduction"/>
    <property type="evidence" value="ECO:0007669"/>
    <property type="project" value="TreeGrafter"/>
</dbReference>
<comment type="catalytic activity">
    <reaction evidence="1 6">
        <text>adenosine 5'-phosphosulfate + ATP = 3'-phosphoadenylyl sulfate + ADP + H(+)</text>
        <dbReference type="Rhea" id="RHEA:24152"/>
        <dbReference type="ChEBI" id="CHEBI:15378"/>
        <dbReference type="ChEBI" id="CHEBI:30616"/>
        <dbReference type="ChEBI" id="CHEBI:58243"/>
        <dbReference type="ChEBI" id="CHEBI:58339"/>
        <dbReference type="ChEBI" id="CHEBI:456216"/>
        <dbReference type="EC" id="2.7.1.25"/>
    </reaction>
</comment>
<accession>A0A6N7QB74</accession>
<dbReference type="GO" id="GO:0070814">
    <property type="term" value="P:hydrogen sulfide biosynthetic process"/>
    <property type="evidence" value="ECO:0007669"/>
    <property type="project" value="UniProtKB-UniRule"/>
</dbReference>
<dbReference type="InterPro" id="IPR025980">
    <property type="entry name" value="ATP-Sase_PUA-like_dom"/>
</dbReference>
<dbReference type="Pfam" id="PF01747">
    <property type="entry name" value="ATP-sulfurylase"/>
    <property type="match status" value="1"/>
</dbReference>
<evidence type="ECO:0000256" key="5">
    <source>
        <dbReference type="ARBA" id="ARBA00022840"/>
    </source>
</evidence>
<dbReference type="Gene3D" id="3.40.50.620">
    <property type="entry name" value="HUPs"/>
    <property type="match status" value="1"/>
</dbReference>
<dbReference type="Pfam" id="PF14306">
    <property type="entry name" value="PUA_2"/>
    <property type="match status" value="1"/>
</dbReference>
<evidence type="ECO:0000259" key="8">
    <source>
        <dbReference type="Pfam" id="PF01747"/>
    </source>
</evidence>
<evidence type="ECO:0000256" key="6">
    <source>
        <dbReference type="HAMAP-Rule" id="MF_00065"/>
    </source>
</evidence>
<comment type="function">
    <text evidence="6">Catalyzes the synthesis of activated sulfate.</text>
</comment>
<evidence type="ECO:0000256" key="3">
    <source>
        <dbReference type="ARBA" id="ARBA00022679"/>
    </source>
</evidence>
<dbReference type="SUPFAM" id="SSF52540">
    <property type="entry name" value="P-loop containing nucleoside triphosphate hydrolases"/>
    <property type="match status" value="1"/>
</dbReference>
<dbReference type="AlphaFoldDB" id="A0A6N7QB74"/>
<dbReference type="Pfam" id="PF01583">
    <property type="entry name" value="APS_kinase"/>
    <property type="match status" value="1"/>
</dbReference>
<keyword evidence="3 6" id="KW-0808">Transferase</keyword>
<dbReference type="InterPro" id="IPR015947">
    <property type="entry name" value="PUA-like_sf"/>
</dbReference>
<evidence type="ECO:0000313" key="11">
    <source>
        <dbReference type="Proteomes" id="UP000440224"/>
    </source>
</evidence>
<reference evidence="10 11" key="1">
    <citation type="submission" date="2019-10" db="EMBL/GenBank/DDBJ databases">
        <title>A soil myxobacterium in the family Polyangiaceae.</title>
        <authorList>
            <person name="Li Y."/>
            <person name="Wang J."/>
        </authorList>
    </citation>
    <scope>NUCLEOTIDE SEQUENCE [LARGE SCALE GENOMIC DNA]</scope>
    <source>
        <strain evidence="10 11">DSM 14734</strain>
    </source>
</reference>
<evidence type="ECO:0000313" key="10">
    <source>
        <dbReference type="EMBL" id="MRG98101.1"/>
    </source>
</evidence>
<dbReference type="InterPro" id="IPR014729">
    <property type="entry name" value="Rossmann-like_a/b/a_fold"/>
</dbReference>
<dbReference type="Gene3D" id="3.10.400.10">
    <property type="entry name" value="Sulfate adenylyltransferase"/>
    <property type="match status" value="1"/>
</dbReference>
<feature type="domain" description="ATP-sulfurylase PUA-like" evidence="9">
    <location>
        <begin position="189"/>
        <end position="340"/>
    </location>
</feature>